<dbReference type="InterPro" id="IPR008271">
    <property type="entry name" value="Ser/Thr_kinase_AS"/>
</dbReference>
<keyword evidence="9" id="KW-0418">Kinase</keyword>
<dbReference type="InterPro" id="IPR011009">
    <property type="entry name" value="Kinase-like_dom_sf"/>
</dbReference>
<protein>
    <submittedName>
        <fullName evidence="9">WD40 repeat domain-containing serine/threonine protein kinase</fullName>
    </submittedName>
</protein>
<evidence type="ECO:0000256" key="3">
    <source>
        <dbReference type="ARBA" id="ARBA00022741"/>
    </source>
</evidence>
<dbReference type="InterPro" id="IPR000719">
    <property type="entry name" value="Prot_kinase_dom"/>
</dbReference>
<feature type="repeat" description="WD" evidence="5">
    <location>
        <begin position="444"/>
        <end position="485"/>
    </location>
</feature>
<feature type="region of interest" description="Disordered" evidence="7">
    <location>
        <begin position="276"/>
        <end position="308"/>
    </location>
</feature>
<dbReference type="PANTHER" id="PTHR19879:SF9">
    <property type="entry name" value="TRANSCRIPTION INITIATION FACTOR TFIID SUBUNIT 5"/>
    <property type="match status" value="1"/>
</dbReference>
<evidence type="ECO:0000256" key="5">
    <source>
        <dbReference type="PROSITE-ProRule" id="PRU00221"/>
    </source>
</evidence>
<feature type="repeat" description="WD" evidence="5">
    <location>
        <begin position="528"/>
        <end position="570"/>
    </location>
</feature>
<keyword evidence="3 6" id="KW-0547">Nucleotide-binding</keyword>
<dbReference type="InterPro" id="IPR015943">
    <property type="entry name" value="WD40/YVTN_repeat-like_dom_sf"/>
</dbReference>
<evidence type="ECO:0000313" key="10">
    <source>
        <dbReference type="Proteomes" id="UP001596413"/>
    </source>
</evidence>
<dbReference type="PROSITE" id="PS50011">
    <property type="entry name" value="PROTEIN_KINASE_DOM"/>
    <property type="match status" value="1"/>
</dbReference>
<feature type="repeat" description="WD" evidence="5">
    <location>
        <begin position="355"/>
        <end position="396"/>
    </location>
</feature>
<feature type="repeat" description="WD" evidence="5">
    <location>
        <begin position="571"/>
        <end position="613"/>
    </location>
</feature>
<comment type="caution">
    <text evidence="9">The sequence shown here is derived from an EMBL/GenBank/DDBJ whole genome shotgun (WGS) entry which is preliminary data.</text>
</comment>
<evidence type="ECO:0000256" key="2">
    <source>
        <dbReference type="ARBA" id="ARBA00022737"/>
    </source>
</evidence>
<feature type="repeat" description="WD" evidence="5">
    <location>
        <begin position="313"/>
        <end position="354"/>
    </location>
</feature>
<dbReference type="Gene3D" id="1.10.510.10">
    <property type="entry name" value="Transferase(Phosphotransferase) domain 1"/>
    <property type="match status" value="1"/>
</dbReference>
<organism evidence="9 10">
    <name type="scientific">Streptomyces polyrhachis</name>
    <dbReference type="NCBI Taxonomy" id="1282885"/>
    <lineage>
        <taxon>Bacteria</taxon>
        <taxon>Bacillati</taxon>
        <taxon>Actinomycetota</taxon>
        <taxon>Actinomycetes</taxon>
        <taxon>Kitasatosporales</taxon>
        <taxon>Streptomycetaceae</taxon>
        <taxon>Streptomyces</taxon>
    </lineage>
</organism>
<feature type="domain" description="Protein kinase" evidence="8">
    <location>
        <begin position="12"/>
        <end position="270"/>
    </location>
</feature>
<name>A0ABW2GGZ8_9ACTN</name>
<evidence type="ECO:0000259" key="8">
    <source>
        <dbReference type="PROSITE" id="PS50011"/>
    </source>
</evidence>
<dbReference type="InterPro" id="IPR019775">
    <property type="entry name" value="WD40_repeat_CS"/>
</dbReference>
<dbReference type="InterPro" id="IPR017441">
    <property type="entry name" value="Protein_kinase_ATP_BS"/>
</dbReference>
<dbReference type="PROSITE" id="PS00108">
    <property type="entry name" value="PROTEIN_KINASE_ST"/>
    <property type="match status" value="1"/>
</dbReference>
<dbReference type="PANTHER" id="PTHR19879">
    <property type="entry name" value="TRANSCRIPTION INITIATION FACTOR TFIID"/>
    <property type="match status" value="1"/>
</dbReference>
<gene>
    <name evidence="9" type="ORF">ACFQLX_11670</name>
</gene>
<dbReference type="PROSITE" id="PS50082">
    <property type="entry name" value="WD_REPEATS_2"/>
    <property type="match status" value="8"/>
</dbReference>
<feature type="repeat" description="WD" evidence="5">
    <location>
        <begin position="486"/>
        <end position="527"/>
    </location>
</feature>
<dbReference type="SUPFAM" id="SSF56112">
    <property type="entry name" value="Protein kinase-like (PK-like)"/>
    <property type="match status" value="1"/>
</dbReference>
<dbReference type="Pfam" id="PF00069">
    <property type="entry name" value="Pkinase"/>
    <property type="match status" value="1"/>
</dbReference>
<evidence type="ECO:0000256" key="4">
    <source>
        <dbReference type="ARBA" id="ARBA00022840"/>
    </source>
</evidence>
<feature type="repeat" description="WD" evidence="5">
    <location>
        <begin position="397"/>
        <end position="430"/>
    </location>
</feature>
<dbReference type="Gene3D" id="2.130.10.10">
    <property type="entry name" value="YVTN repeat-like/Quinoprotein amine dehydrogenase"/>
    <property type="match status" value="4"/>
</dbReference>
<feature type="repeat" description="WD" evidence="5">
    <location>
        <begin position="614"/>
        <end position="649"/>
    </location>
</feature>
<keyword evidence="10" id="KW-1185">Reference proteome</keyword>
<dbReference type="Pfam" id="PF00400">
    <property type="entry name" value="WD40"/>
    <property type="match status" value="8"/>
</dbReference>
<dbReference type="GO" id="GO:0004674">
    <property type="term" value="F:protein serine/threonine kinase activity"/>
    <property type="evidence" value="ECO:0007669"/>
    <property type="project" value="UniProtKB-KW"/>
</dbReference>
<dbReference type="PROSITE" id="PS00678">
    <property type="entry name" value="WD_REPEATS_1"/>
    <property type="match status" value="7"/>
</dbReference>
<dbReference type="CDD" id="cd00200">
    <property type="entry name" value="WD40"/>
    <property type="match status" value="1"/>
</dbReference>
<feature type="compositionally biased region" description="Polar residues" evidence="7">
    <location>
        <begin position="291"/>
        <end position="308"/>
    </location>
</feature>
<accession>A0ABW2GGZ8</accession>
<dbReference type="PROSITE" id="PS50294">
    <property type="entry name" value="WD_REPEATS_REGION"/>
    <property type="match status" value="8"/>
</dbReference>
<keyword evidence="4 6" id="KW-0067">ATP-binding</keyword>
<sequence length="649" mass="67988">MTESGELIGGRYRLVEPVGQGGMGRVWRGLDETLDREVAIKEILFPPGLDSGQQEVLFRRVVREARAAARLNHPGIVTVHDVAKHQGAPTIVMEFISGRPLATAIREQGRLPLQRVVEIGIAVLGALQAAHAAGVVHRDLKPDNILLANGRIVLTDFGIASLSDATMALTSTGTILGTPVYMAPEQLEGKPATAAGDLWSLGATLYTAVEGQPPFTGPTFTSLCLAILTQDPRPADHAGALTSVLAELLTKDPAQRVTSEDATRALAALLPSARAPFHTQTRRSDTHPATVRSSRSGSQRARPESTASKTVTLIGHTGPVNSVAFSPDGSLLASASDDKSIRLWNIAAGTAEFIVIGHTGPVNSVAFSPDGSLLASASDDKSIRLWNIAAGTAEFIVIGHTGPVNSVAFSPDGSLLASASDDKTVLLWNIAGEITSDTITAKTLQKHTNLVNSVAFSPDGRTLASASWDRTVRLWDIATGKPVATLTGHSKAVFSVAFSPDGRTLASASWDRTVRLWDVAARKPAATLIGHTNSVNSVAFSPDGRTLASASWGDRAVRLWDAATGKPVATLTGHTDSVNSVAFGPGGRKFASASKQDKAVRLWDVATGKAVATLADHTQAVNSVAFSPDGSVLASAGRDKTVRLWPIPG</sequence>
<evidence type="ECO:0000256" key="7">
    <source>
        <dbReference type="SAM" id="MobiDB-lite"/>
    </source>
</evidence>
<keyword evidence="9" id="KW-0808">Transferase</keyword>
<keyword evidence="1 5" id="KW-0853">WD repeat</keyword>
<keyword evidence="9" id="KW-0723">Serine/threonine-protein kinase</keyword>
<evidence type="ECO:0000256" key="1">
    <source>
        <dbReference type="ARBA" id="ARBA00022574"/>
    </source>
</evidence>
<evidence type="ECO:0000256" key="6">
    <source>
        <dbReference type="PROSITE-ProRule" id="PRU10141"/>
    </source>
</evidence>
<dbReference type="SUPFAM" id="SSF50978">
    <property type="entry name" value="WD40 repeat-like"/>
    <property type="match status" value="1"/>
</dbReference>
<proteinExistence type="predicted"/>
<dbReference type="InterPro" id="IPR001680">
    <property type="entry name" value="WD40_rpt"/>
</dbReference>
<dbReference type="CDD" id="cd14014">
    <property type="entry name" value="STKc_PknB_like"/>
    <property type="match status" value="1"/>
</dbReference>
<dbReference type="EMBL" id="JBHSZO010000015">
    <property type="protein sequence ID" value="MFC7218823.1"/>
    <property type="molecule type" value="Genomic_DNA"/>
</dbReference>
<dbReference type="PRINTS" id="PR00320">
    <property type="entry name" value="GPROTEINBRPT"/>
</dbReference>
<reference evidence="10" key="1">
    <citation type="journal article" date="2019" name="Int. J. Syst. Evol. Microbiol.">
        <title>The Global Catalogue of Microorganisms (GCM) 10K type strain sequencing project: providing services to taxonomists for standard genome sequencing and annotation.</title>
        <authorList>
            <consortium name="The Broad Institute Genomics Platform"/>
            <consortium name="The Broad Institute Genome Sequencing Center for Infectious Disease"/>
            <person name="Wu L."/>
            <person name="Ma J."/>
        </authorList>
    </citation>
    <scope>NUCLEOTIDE SEQUENCE [LARGE SCALE GENOMIC DNA]</scope>
    <source>
        <strain evidence="10">CGMCC 1.13681</strain>
    </source>
</reference>
<dbReference type="PROSITE" id="PS00107">
    <property type="entry name" value="PROTEIN_KINASE_ATP"/>
    <property type="match status" value="1"/>
</dbReference>
<feature type="binding site" evidence="6">
    <location>
        <position position="41"/>
    </location>
    <ligand>
        <name>ATP</name>
        <dbReference type="ChEBI" id="CHEBI:30616"/>
    </ligand>
</feature>
<dbReference type="InterPro" id="IPR020472">
    <property type="entry name" value="WD40_PAC1"/>
</dbReference>
<dbReference type="Gene3D" id="3.30.200.20">
    <property type="entry name" value="Phosphorylase Kinase, domain 1"/>
    <property type="match status" value="1"/>
</dbReference>
<dbReference type="SMART" id="SM00320">
    <property type="entry name" value="WD40"/>
    <property type="match status" value="8"/>
</dbReference>
<dbReference type="SMART" id="SM00220">
    <property type="entry name" value="S_TKc"/>
    <property type="match status" value="1"/>
</dbReference>
<dbReference type="RefSeq" id="WP_386414283.1">
    <property type="nucleotide sequence ID" value="NZ_JBHSZO010000015.1"/>
</dbReference>
<keyword evidence="2" id="KW-0677">Repeat</keyword>
<dbReference type="InterPro" id="IPR036322">
    <property type="entry name" value="WD40_repeat_dom_sf"/>
</dbReference>
<evidence type="ECO:0000313" key="9">
    <source>
        <dbReference type="EMBL" id="MFC7218823.1"/>
    </source>
</evidence>
<dbReference type="SUPFAM" id="SSF63829">
    <property type="entry name" value="Calcium-dependent phosphotriesterase"/>
    <property type="match status" value="1"/>
</dbReference>
<dbReference type="Proteomes" id="UP001596413">
    <property type="component" value="Unassembled WGS sequence"/>
</dbReference>